<evidence type="ECO:0000313" key="6">
    <source>
        <dbReference type="EMBL" id="SDZ61908.1"/>
    </source>
</evidence>
<dbReference type="PANTHER" id="PTHR47506:SF7">
    <property type="entry name" value="TRANSCRIPTIONAL REGULATORY PROTEIN"/>
    <property type="match status" value="1"/>
</dbReference>
<keyword evidence="3" id="KW-0804">Transcription</keyword>
<dbReference type="InterPro" id="IPR009057">
    <property type="entry name" value="Homeodomain-like_sf"/>
</dbReference>
<dbReference type="Pfam" id="PF00440">
    <property type="entry name" value="TetR_N"/>
    <property type="match status" value="1"/>
</dbReference>
<organism evidence="6 7">
    <name type="scientific">Jannaschia faecimaris</name>
    <dbReference type="NCBI Taxonomy" id="1244108"/>
    <lineage>
        <taxon>Bacteria</taxon>
        <taxon>Pseudomonadati</taxon>
        <taxon>Pseudomonadota</taxon>
        <taxon>Alphaproteobacteria</taxon>
        <taxon>Rhodobacterales</taxon>
        <taxon>Roseobacteraceae</taxon>
        <taxon>Jannaschia</taxon>
    </lineage>
</organism>
<keyword evidence="7" id="KW-1185">Reference proteome</keyword>
<dbReference type="InterPro" id="IPR036271">
    <property type="entry name" value="Tet_transcr_reg_TetR-rel_C_sf"/>
</dbReference>
<dbReference type="AlphaFoldDB" id="A0A1H3UHM0"/>
<dbReference type="Gene3D" id="1.10.357.10">
    <property type="entry name" value="Tetracycline Repressor, domain 2"/>
    <property type="match status" value="1"/>
</dbReference>
<sequence length="190" mass="20236">MPRMSADEKQKSHERILKAASQLFRERGIETTSVADVMKAAGLTHGGFYRHFASKEALVAAAFSHAVEEVLSDVESASSGPDQASALDSYVARYLSAEHVADRGQGCPLAALGAEIARLDGAAEAEASDAVERMARLLAADERAATDKGVATLAFLLGTITLARLAKNRELADRILDAGKRGTALIEQRW</sequence>
<dbReference type="OrthoDB" id="9811084at2"/>
<feature type="DNA-binding region" description="H-T-H motif" evidence="4">
    <location>
        <begin position="33"/>
        <end position="52"/>
    </location>
</feature>
<dbReference type="RefSeq" id="WP_092647979.1">
    <property type="nucleotide sequence ID" value="NZ_FNPX01000036.1"/>
</dbReference>
<protein>
    <submittedName>
        <fullName evidence="6">Transcriptional regulator, TetR family</fullName>
    </submittedName>
</protein>
<evidence type="ECO:0000256" key="1">
    <source>
        <dbReference type="ARBA" id="ARBA00023015"/>
    </source>
</evidence>
<feature type="domain" description="HTH tetR-type" evidence="5">
    <location>
        <begin position="10"/>
        <end position="70"/>
    </location>
</feature>
<gene>
    <name evidence="6" type="ORF">SAMN05444004_1368</name>
</gene>
<dbReference type="PANTHER" id="PTHR47506">
    <property type="entry name" value="TRANSCRIPTIONAL REGULATORY PROTEIN"/>
    <property type="match status" value="1"/>
</dbReference>
<dbReference type="GO" id="GO:0003677">
    <property type="term" value="F:DNA binding"/>
    <property type="evidence" value="ECO:0007669"/>
    <property type="project" value="UniProtKB-UniRule"/>
</dbReference>
<dbReference type="SUPFAM" id="SSF46689">
    <property type="entry name" value="Homeodomain-like"/>
    <property type="match status" value="1"/>
</dbReference>
<evidence type="ECO:0000256" key="3">
    <source>
        <dbReference type="ARBA" id="ARBA00023163"/>
    </source>
</evidence>
<dbReference type="STRING" id="1244108.SAMN05444004_1368"/>
<evidence type="ECO:0000259" key="5">
    <source>
        <dbReference type="PROSITE" id="PS50977"/>
    </source>
</evidence>
<dbReference type="PRINTS" id="PR00455">
    <property type="entry name" value="HTHTETR"/>
</dbReference>
<accession>A0A1H3UHM0</accession>
<name>A0A1H3UHM0_9RHOB</name>
<dbReference type="PROSITE" id="PS50977">
    <property type="entry name" value="HTH_TETR_2"/>
    <property type="match status" value="1"/>
</dbReference>
<proteinExistence type="predicted"/>
<dbReference type="SUPFAM" id="SSF48498">
    <property type="entry name" value="Tetracyclin repressor-like, C-terminal domain"/>
    <property type="match status" value="1"/>
</dbReference>
<dbReference type="PROSITE" id="PS01081">
    <property type="entry name" value="HTH_TETR_1"/>
    <property type="match status" value="1"/>
</dbReference>
<dbReference type="Proteomes" id="UP000198914">
    <property type="component" value="Unassembled WGS sequence"/>
</dbReference>
<keyword evidence="2 4" id="KW-0238">DNA-binding</keyword>
<reference evidence="7" key="1">
    <citation type="submission" date="2016-10" db="EMBL/GenBank/DDBJ databases">
        <authorList>
            <person name="Varghese N."/>
            <person name="Submissions S."/>
        </authorList>
    </citation>
    <scope>NUCLEOTIDE SEQUENCE [LARGE SCALE GENOMIC DNA]</scope>
    <source>
        <strain evidence="7">DSM 100420</strain>
    </source>
</reference>
<dbReference type="Gene3D" id="1.10.10.60">
    <property type="entry name" value="Homeodomain-like"/>
    <property type="match status" value="1"/>
</dbReference>
<evidence type="ECO:0000256" key="4">
    <source>
        <dbReference type="PROSITE-ProRule" id="PRU00335"/>
    </source>
</evidence>
<keyword evidence="1" id="KW-0805">Transcription regulation</keyword>
<dbReference type="InterPro" id="IPR001647">
    <property type="entry name" value="HTH_TetR"/>
</dbReference>
<evidence type="ECO:0000256" key="2">
    <source>
        <dbReference type="ARBA" id="ARBA00023125"/>
    </source>
</evidence>
<dbReference type="EMBL" id="FNPX01000036">
    <property type="protein sequence ID" value="SDZ61908.1"/>
    <property type="molecule type" value="Genomic_DNA"/>
</dbReference>
<evidence type="ECO:0000313" key="7">
    <source>
        <dbReference type="Proteomes" id="UP000198914"/>
    </source>
</evidence>
<dbReference type="InterPro" id="IPR023772">
    <property type="entry name" value="DNA-bd_HTH_TetR-type_CS"/>
</dbReference>